<protein>
    <submittedName>
        <fullName evidence="2">ArsR/SmtB family transcription factor</fullName>
    </submittedName>
</protein>
<accession>A0ABD5YQV6</accession>
<name>A0ABD5YQV6_9EURY</name>
<evidence type="ECO:0000313" key="3">
    <source>
        <dbReference type="Proteomes" id="UP001596417"/>
    </source>
</evidence>
<dbReference type="RefSeq" id="WP_248909660.1">
    <property type="nucleotide sequence ID" value="NZ_CP109979.1"/>
</dbReference>
<dbReference type="Gene3D" id="1.10.10.10">
    <property type="entry name" value="Winged helix-like DNA-binding domain superfamily/Winged helix DNA-binding domain"/>
    <property type="match status" value="1"/>
</dbReference>
<dbReference type="InterPro" id="IPR001845">
    <property type="entry name" value="HTH_ArsR_DNA-bd_dom"/>
</dbReference>
<keyword evidence="3" id="KW-1185">Reference proteome</keyword>
<dbReference type="InterPro" id="IPR011991">
    <property type="entry name" value="ArsR-like_HTH"/>
</dbReference>
<organism evidence="2 3">
    <name type="scientific">Halocatena marina</name>
    <dbReference type="NCBI Taxonomy" id="2934937"/>
    <lineage>
        <taxon>Archaea</taxon>
        <taxon>Methanobacteriati</taxon>
        <taxon>Methanobacteriota</taxon>
        <taxon>Stenosarchaea group</taxon>
        <taxon>Halobacteria</taxon>
        <taxon>Halobacteriales</taxon>
        <taxon>Natronomonadaceae</taxon>
        <taxon>Halocatena</taxon>
    </lineage>
</organism>
<feature type="domain" description="HTH arsR-type" evidence="1">
    <location>
        <begin position="29"/>
        <end position="109"/>
    </location>
</feature>
<gene>
    <name evidence="2" type="ORF">ACFQL7_19035</name>
</gene>
<sequence length="122" mass="13541">MSLLPLREEVQVSPNEPRLFNLDSDAADKAFKTLTASTTRAVLSIIYEYPATPSDIRDEVETSIQNVHYHLEKLEAAGLIEPAGVGYSEKGTKMTLYAPANEALVLFAGQEPTYHQLRELFS</sequence>
<dbReference type="Proteomes" id="UP001596417">
    <property type="component" value="Unassembled WGS sequence"/>
</dbReference>
<dbReference type="SMART" id="SM00418">
    <property type="entry name" value="HTH_ARSR"/>
    <property type="match status" value="1"/>
</dbReference>
<dbReference type="InterPro" id="IPR036390">
    <property type="entry name" value="WH_DNA-bd_sf"/>
</dbReference>
<proteinExistence type="predicted"/>
<evidence type="ECO:0000313" key="2">
    <source>
        <dbReference type="EMBL" id="MFC7191676.1"/>
    </source>
</evidence>
<reference evidence="2 3" key="1">
    <citation type="journal article" date="2019" name="Int. J. Syst. Evol. Microbiol.">
        <title>The Global Catalogue of Microorganisms (GCM) 10K type strain sequencing project: providing services to taxonomists for standard genome sequencing and annotation.</title>
        <authorList>
            <consortium name="The Broad Institute Genomics Platform"/>
            <consortium name="The Broad Institute Genome Sequencing Center for Infectious Disease"/>
            <person name="Wu L."/>
            <person name="Ma J."/>
        </authorList>
    </citation>
    <scope>NUCLEOTIDE SEQUENCE [LARGE SCALE GENOMIC DNA]</scope>
    <source>
        <strain evidence="2 3">RDMS1</strain>
    </source>
</reference>
<comment type="caution">
    <text evidence="2">The sequence shown here is derived from an EMBL/GenBank/DDBJ whole genome shotgun (WGS) entry which is preliminary data.</text>
</comment>
<dbReference type="GeneID" id="76201440"/>
<dbReference type="EMBL" id="JBHTAX010000001">
    <property type="protein sequence ID" value="MFC7191676.1"/>
    <property type="molecule type" value="Genomic_DNA"/>
</dbReference>
<dbReference type="CDD" id="cd00090">
    <property type="entry name" value="HTH_ARSR"/>
    <property type="match status" value="1"/>
</dbReference>
<dbReference type="SUPFAM" id="SSF46785">
    <property type="entry name" value="Winged helix' DNA-binding domain"/>
    <property type="match status" value="1"/>
</dbReference>
<dbReference type="Pfam" id="PF12840">
    <property type="entry name" value="HTH_20"/>
    <property type="match status" value="1"/>
</dbReference>
<dbReference type="AlphaFoldDB" id="A0ABD5YQV6"/>
<evidence type="ECO:0000259" key="1">
    <source>
        <dbReference type="SMART" id="SM00418"/>
    </source>
</evidence>
<dbReference type="InterPro" id="IPR036388">
    <property type="entry name" value="WH-like_DNA-bd_sf"/>
</dbReference>